<keyword evidence="1" id="KW-0813">Transport</keyword>
<dbReference type="VEuPathDB" id="TrichDB:TVAGG3_0571430"/>
<dbReference type="SUPFAM" id="SSF48371">
    <property type="entry name" value="ARM repeat"/>
    <property type="match status" value="1"/>
</dbReference>
<feature type="compositionally biased region" description="Basic and acidic residues" evidence="2">
    <location>
        <begin position="503"/>
        <end position="533"/>
    </location>
</feature>
<comment type="subcellular location">
    <subcellularLocation>
        <location evidence="1">Nucleus</location>
        <location evidence="1">Nucleolus</location>
    </subcellularLocation>
</comment>
<name>A2G4H6_TRIV3</name>
<dbReference type="eggNOG" id="KOG2229">
    <property type="taxonomic scope" value="Eukaryota"/>
</dbReference>
<dbReference type="Proteomes" id="UP000001542">
    <property type="component" value="Unassembled WGS sequence"/>
</dbReference>
<evidence type="ECO:0000259" key="3">
    <source>
        <dbReference type="Pfam" id="PF08158"/>
    </source>
</evidence>
<dbReference type="PANTHER" id="PTHR12730">
    <property type="entry name" value="HSDA/SDA1-RELATED"/>
    <property type="match status" value="1"/>
</dbReference>
<gene>
    <name evidence="4" type="ORF">TVAG_349040</name>
</gene>
<dbReference type="GO" id="GO:0042273">
    <property type="term" value="P:ribosomal large subunit biogenesis"/>
    <property type="evidence" value="ECO:0000318"/>
    <property type="project" value="GO_Central"/>
</dbReference>
<keyword evidence="5" id="KW-1185">Reference proteome</keyword>
<feature type="compositionally biased region" description="Acidic residues" evidence="2">
    <location>
        <begin position="476"/>
        <end position="488"/>
    </location>
</feature>
<dbReference type="OrthoDB" id="2196187at2759"/>
<protein>
    <recommendedName>
        <fullName evidence="1">Protein SDA1</fullName>
    </recommendedName>
</protein>
<dbReference type="InterPro" id="IPR012977">
    <property type="entry name" value="SDA1_N"/>
</dbReference>
<reference evidence="4" key="2">
    <citation type="journal article" date="2007" name="Science">
        <title>Draft genome sequence of the sexually transmitted pathogen Trichomonas vaginalis.</title>
        <authorList>
            <person name="Carlton J.M."/>
            <person name="Hirt R.P."/>
            <person name="Silva J.C."/>
            <person name="Delcher A.L."/>
            <person name="Schatz M."/>
            <person name="Zhao Q."/>
            <person name="Wortman J.R."/>
            <person name="Bidwell S.L."/>
            <person name="Alsmark U.C.M."/>
            <person name="Besteiro S."/>
            <person name="Sicheritz-Ponten T."/>
            <person name="Noel C.J."/>
            <person name="Dacks J.B."/>
            <person name="Foster P.G."/>
            <person name="Simillion C."/>
            <person name="Van de Peer Y."/>
            <person name="Miranda-Saavedra D."/>
            <person name="Barton G.J."/>
            <person name="Westrop G.D."/>
            <person name="Mueller S."/>
            <person name="Dessi D."/>
            <person name="Fiori P.L."/>
            <person name="Ren Q."/>
            <person name="Paulsen I."/>
            <person name="Zhang H."/>
            <person name="Bastida-Corcuera F.D."/>
            <person name="Simoes-Barbosa A."/>
            <person name="Brown M.T."/>
            <person name="Hayes R.D."/>
            <person name="Mukherjee M."/>
            <person name="Okumura C.Y."/>
            <person name="Schneider R."/>
            <person name="Smith A.J."/>
            <person name="Vanacova S."/>
            <person name="Villalvazo M."/>
            <person name="Haas B.J."/>
            <person name="Pertea M."/>
            <person name="Feldblyum T.V."/>
            <person name="Utterback T.R."/>
            <person name="Shu C.L."/>
            <person name="Osoegawa K."/>
            <person name="de Jong P.J."/>
            <person name="Hrdy I."/>
            <person name="Horvathova L."/>
            <person name="Zubacova Z."/>
            <person name="Dolezal P."/>
            <person name="Malik S.B."/>
            <person name="Logsdon J.M. Jr."/>
            <person name="Henze K."/>
            <person name="Gupta A."/>
            <person name="Wang C.C."/>
            <person name="Dunne R.L."/>
            <person name="Upcroft J.A."/>
            <person name="Upcroft P."/>
            <person name="White O."/>
            <person name="Salzberg S.L."/>
            <person name="Tang P."/>
            <person name="Chiu C.-H."/>
            <person name="Lee Y.-S."/>
            <person name="Embley T.M."/>
            <person name="Coombs G.H."/>
            <person name="Mottram J.C."/>
            <person name="Tachezy J."/>
            <person name="Fraser-Liggett C.M."/>
            <person name="Johnson P.J."/>
        </authorList>
    </citation>
    <scope>NUCLEOTIDE SEQUENCE [LARGE SCALE GENOMIC DNA]</scope>
    <source>
        <strain evidence="4">G3</strain>
    </source>
</reference>
<dbReference type="RefSeq" id="XP_001300872.1">
    <property type="nucleotide sequence ID" value="XM_001300871.1"/>
</dbReference>
<accession>A2G4H6</accession>
<keyword evidence="1" id="KW-0653">Protein transport</keyword>
<dbReference type="Pfam" id="PF08158">
    <property type="entry name" value="SDA1_HEAT"/>
    <property type="match status" value="1"/>
</dbReference>
<evidence type="ECO:0000313" key="4">
    <source>
        <dbReference type="EMBL" id="EAX87942.1"/>
    </source>
</evidence>
<dbReference type="AlphaFoldDB" id="A2G4H6"/>
<dbReference type="InParanoid" id="A2G4H6"/>
<evidence type="ECO:0000313" key="5">
    <source>
        <dbReference type="Proteomes" id="UP000001542"/>
    </source>
</evidence>
<dbReference type="SMR" id="A2G4H6"/>
<evidence type="ECO:0000256" key="1">
    <source>
        <dbReference type="RuleBase" id="RU365057"/>
    </source>
</evidence>
<feature type="domain" description="SDA1 N-terminal" evidence="3">
    <location>
        <begin position="60"/>
        <end position="397"/>
    </location>
</feature>
<dbReference type="PANTHER" id="PTHR12730:SF0">
    <property type="entry name" value="PROTEIN SDA1 HOMOLOG"/>
    <property type="match status" value="1"/>
</dbReference>
<reference evidence="4" key="1">
    <citation type="submission" date="2006-10" db="EMBL/GenBank/DDBJ databases">
        <authorList>
            <person name="Amadeo P."/>
            <person name="Zhao Q."/>
            <person name="Wortman J."/>
            <person name="Fraser-Liggett C."/>
            <person name="Carlton J."/>
        </authorList>
    </citation>
    <scope>NUCLEOTIDE SEQUENCE</scope>
    <source>
        <strain evidence="4">G3</strain>
    </source>
</reference>
<organism evidence="4 5">
    <name type="scientific">Trichomonas vaginalis (strain ATCC PRA-98 / G3)</name>
    <dbReference type="NCBI Taxonomy" id="412133"/>
    <lineage>
        <taxon>Eukaryota</taxon>
        <taxon>Metamonada</taxon>
        <taxon>Parabasalia</taxon>
        <taxon>Trichomonadida</taxon>
        <taxon>Trichomonadidae</taxon>
        <taxon>Trichomonas</taxon>
    </lineage>
</organism>
<dbReference type="GO" id="GO:0015031">
    <property type="term" value="P:protein transport"/>
    <property type="evidence" value="ECO:0007669"/>
    <property type="project" value="UniProtKB-KW"/>
</dbReference>
<dbReference type="FunCoup" id="A2G4H6">
    <property type="interactions" value="550"/>
</dbReference>
<feature type="region of interest" description="Disordered" evidence="2">
    <location>
        <begin position="551"/>
        <end position="580"/>
    </location>
</feature>
<dbReference type="GO" id="GO:0005730">
    <property type="term" value="C:nucleolus"/>
    <property type="evidence" value="ECO:0000318"/>
    <property type="project" value="GO_Central"/>
</dbReference>
<feature type="compositionally biased region" description="Basic residues" evidence="2">
    <location>
        <begin position="566"/>
        <end position="580"/>
    </location>
</feature>
<dbReference type="InterPro" id="IPR016024">
    <property type="entry name" value="ARM-type_fold"/>
</dbReference>
<sequence>MEPYVFLYPEQHIEEIQAAFEKFKSQVELFTEQPGEINQDFIRLIYDLSHVVHHHGFGGEFLEKCFAFLETHPESLSPDARSSLVQAIIVLHNHKVIDTVDLIDHFVPLFRLNDKNVRRTIYGHFFNRIPYHQTPQIKKELQKYVQHEDPRVSFKTLKLIIDIFHKENKEDPQTINFIARCIDLKNPRLVNAIVSFFLDPYTPKQESLIDEDDLEEMRREAEHQILINGKTKKNKKQLEKIKHMKASIPQDPVQVLGSLDDPLKLTIRLFSLLSQPEHVKIFKTRETQLRAMELISKLIFQFSLDFDKFFTWSERFIRPNYEDITKLLSIVASAVHSTTNVDTVAEVCRTIANNFVVDHLDEEVQIVGMNTIREICARNPHGMTPELLEDLTAYKKSDRKGVVMAARGIIQVFRENRPDILPKRERGKPTDDAEEPLAFGEQRSSNVLGELGEIAMTRLLTDEEIEKIKKGKADEIGDDDNNPDDSIIDETTLTEGSRVHKRTKEEIVAAAKEGKPEKHSFHNKKEDKTAGFSNKDKLKFKPFMLTRFRQESGRIKNKNLSAVQKDKKKREGKLKTLKMR</sequence>
<feature type="region of interest" description="Disordered" evidence="2">
    <location>
        <begin position="471"/>
        <end position="533"/>
    </location>
</feature>
<proteinExistence type="inferred from homology"/>
<comment type="function">
    <text evidence="1">Required for 60S pre-ribosomal subunits export to the cytoplasm.</text>
</comment>
<dbReference type="GO" id="GO:0000055">
    <property type="term" value="P:ribosomal large subunit export from nucleus"/>
    <property type="evidence" value="ECO:0000318"/>
    <property type="project" value="GO_Central"/>
</dbReference>
<comment type="similarity">
    <text evidence="1">Belongs to the SDA1 family.</text>
</comment>
<keyword evidence="1" id="KW-0690">Ribosome biogenesis</keyword>
<dbReference type="OMA" id="AYEKHAR"/>
<dbReference type="STRING" id="5722.A2G4H6"/>
<evidence type="ECO:0000256" key="2">
    <source>
        <dbReference type="SAM" id="MobiDB-lite"/>
    </source>
</evidence>
<dbReference type="VEuPathDB" id="TrichDB:TVAG_349040"/>
<dbReference type="InterPro" id="IPR027312">
    <property type="entry name" value="Sda1"/>
</dbReference>
<dbReference type="KEGG" id="tva:4745594"/>
<dbReference type="EMBL" id="DS114374">
    <property type="protein sequence ID" value="EAX87942.1"/>
    <property type="molecule type" value="Genomic_DNA"/>
</dbReference>
<keyword evidence="1" id="KW-0539">Nucleus</keyword>